<name>A0A7K1FRS9_9ACTN</name>
<comment type="caution">
    <text evidence="1">The sequence shown here is derived from an EMBL/GenBank/DDBJ whole genome shotgun (WGS) entry which is preliminary data.</text>
</comment>
<dbReference type="Proteomes" id="UP000460221">
    <property type="component" value="Unassembled WGS sequence"/>
</dbReference>
<evidence type="ECO:0000313" key="2">
    <source>
        <dbReference type="Proteomes" id="UP000460221"/>
    </source>
</evidence>
<evidence type="ECO:0000313" key="1">
    <source>
        <dbReference type="EMBL" id="MTD16845.1"/>
    </source>
</evidence>
<dbReference type="RefSeq" id="WP_154770803.1">
    <property type="nucleotide sequence ID" value="NZ_WLYK01000011.1"/>
</dbReference>
<sequence length="61" mass="6557">MTAVPSSVPPDDTQLEEHDLAAVTGGFVGMPTFDRGGKDPNIGLHIKRTGPRVIHYIVDET</sequence>
<protein>
    <submittedName>
        <fullName evidence="1">Uncharacterized protein</fullName>
    </submittedName>
</protein>
<organism evidence="1 2">
    <name type="scientific">Nakamurella alba</name>
    <dbReference type="NCBI Taxonomy" id="2665158"/>
    <lineage>
        <taxon>Bacteria</taxon>
        <taxon>Bacillati</taxon>
        <taxon>Actinomycetota</taxon>
        <taxon>Actinomycetes</taxon>
        <taxon>Nakamurellales</taxon>
        <taxon>Nakamurellaceae</taxon>
        <taxon>Nakamurella</taxon>
    </lineage>
</organism>
<accession>A0A7K1FRS9</accession>
<dbReference type="AlphaFoldDB" id="A0A7K1FRS9"/>
<proteinExistence type="predicted"/>
<dbReference type="EMBL" id="WLYK01000011">
    <property type="protein sequence ID" value="MTD16845.1"/>
    <property type="molecule type" value="Genomic_DNA"/>
</dbReference>
<gene>
    <name evidence="1" type="ORF">GIS00_23200</name>
</gene>
<reference evidence="1 2" key="1">
    <citation type="submission" date="2019-11" db="EMBL/GenBank/DDBJ databases">
        <authorList>
            <person name="Jiang L.-Q."/>
        </authorList>
    </citation>
    <scope>NUCLEOTIDE SEQUENCE [LARGE SCALE GENOMIC DNA]</scope>
    <source>
        <strain evidence="1 2">YIM 132087</strain>
    </source>
</reference>
<keyword evidence="2" id="KW-1185">Reference proteome</keyword>